<feature type="compositionally biased region" description="Polar residues" evidence="1">
    <location>
        <begin position="8"/>
        <end position="23"/>
    </location>
</feature>
<comment type="caution">
    <text evidence="2">The sequence shown here is derived from an EMBL/GenBank/DDBJ whole genome shotgun (WGS) entry which is preliminary data.</text>
</comment>
<evidence type="ECO:0000313" key="2">
    <source>
        <dbReference type="EMBL" id="KAH0630626.1"/>
    </source>
</evidence>
<dbReference type="EMBL" id="JAIPUX010000439">
    <property type="protein sequence ID" value="KAH0630626.1"/>
    <property type="molecule type" value="Genomic_DNA"/>
</dbReference>
<protein>
    <submittedName>
        <fullName evidence="2">Uncharacterized protein</fullName>
    </submittedName>
</protein>
<name>A0ABQ7TMI5_PHRPL</name>
<gene>
    <name evidence="2" type="ORF">JD844_013867</name>
</gene>
<proteinExistence type="predicted"/>
<sequence length="109" mass="12262">MMEKQVSAGLQFSKNVTTVQGENRGTLRERRTMQKNLREDTLNSEEVFLKDSTEKVPSESGQEKQSRWIMQEEDRDVTSVGDGRLPGTRHTGSAVHSDALRNPSKSLAQ</sequence>
<feature type="compositionally biased region" description="Basic and acidic residues" evidence="1">
    <location>
        <begin position="25"/>
        <end position="72"/>
    </location>
</feature>
<dbReference type="Proteomes" id="UP000826234">
    <property type="component" value="Unassembled WGS sequence"/>
</dbReference>
<evidence type="ECO:0000256" key="1">
    <source>
        <dbReference type="SAM" id="MobiDB-lite"/>
    </source>
</evidence>
<feature type="region of interest" description="Disordered" evidence="1">
    <location>
        <begin position="1"/>
        <end position="109"/>
    </location>
</feature>
<evidence type="ECO:0000313" key="3">
    <source>
        <dbReference type="Proteomes" id="UP000826234"/>
    </source>
</evidence>
<organism evidence="2 3">
    <name type="scientific">Phrynosoma platyrhinos</name>
    <name type="common">Desert horned lizard</name>
    <dbReference type="NCBI Taxonomy" id="52577"/>
    <lineage>
        <taxon>Eukaryota</taxon>
        <taxon>Metazoa</taxon>
        <taxon>Chordata</taxon>
        <taxon>Craniata</taxon>
        <taxon>Vertebrata</taxon>
        <taxon>Euteleostomi</taxon>
        <taxon>Lepidosauria</taxon>
        <taxon>Squamata</taxon>
        <taxon>Bifurcata</taxon>
        <taxon>Unidentata</taxon>
        <taxon>Episquamata</taxon>
        <taxon>Toxicofera</taxon>
        <taxon>Iguania</taxon>
        <taxon>Phrynosomatidae</taxon>
        <taxon>Phrynosomatinae</taxon>
        <taxon>Phrynosoma</taxon>
    </lineage>
</organism>
<reference evidence="2 3" key="1">
    <citation type="journal article" date="2022" name="Gigascience">
        <title>A chromosome-level genome assembly and annotation of the desert horned lizard, Phrynosoma platyrhinos, provides insight into chromosomal rearrangements among reptiles.</title>
        <authorList>
            <person name="Koochekian N."/>
            <person name="Ascanio A."/>
            <person name="Farleigh K."/>
            <person name="Card D.C."/>
            <person name="Schield D.R."/>
            <person name="Castoe T.A."/>
            <person name="Jezkova T."/>
        </authorList>
    </citation>
    <scope>NUCLEOTIDE SEQUENCE [LARGE SCALE GENOMIC DNA]</scope>
    <source>
        <strain evidence="2">NK-2021</strain>
    </source>
</reference>
<keyword evidence="3" id="KW-1185">Reference proteome</keyword>
<accession>A0ABQ7TMI5</accession>